<feature type="active site" description="Charge relay system" evidence="2">
    <location>
        <position position="397"/>
    </location>
</feature>
<evidence type="ECO:0000256" key="2">
    <source>
        <dbReference type="PIRSR" id="PIRSR005211-1"/>
    </source>
</evidence>
<reference evidence="6 7" key="1">
    <citation type="journal article" date="2012" name="Genome Biol.">
        <title>Genome and low-iron response of an oceanic diatom adapted to chronic iron limitation.</title>
        <authorList>
            <person name="Lommer M."/>
            <person name="Specht M."/>
            <person name="Roy A.S."/>
            <person name="Kraemer L."/>
            <person name="Andreson R."/>
            <person name="Gutowska M.A."/>
            <person name="Wolf J."/>
            <person name="Bergner S.V."/>
            <person name="Schilhabel M.B."/>
            <person name="Klostermeier U.C."/>
            <person name="Beiko R.G."/>
            <person name="Rosenstiel P."/>
            <person name="Hippler M."/>
            <person name="Laroche J."/>
        </authorList>
    </citation>
    <scope>NUCLEOTIDE SEQUENCE [LARGE SCALE GENOMIC DNA]</scope>
    <source>
        <strain evidence="6 7">CCMP1005</strain>
    </source>
</reference>
<dbReference type="InterPro" id="IPR050960">
    <property type="entry name" value="AB_hydrolase_4_sf"/>
</dbReference>
<sequence>MKRSRPSTRRQAAAFVAAASVLTHASAFSVSSMASARKELGKGPSPSLELPPSAESSSPLEEMQARHRPIASSFEPGTFDPHPALTNNHIQTILGVYLRKQCGYISPGVKGLQEFLVAVQDVAGNDEKRTDESICDFYDERIRITTPCDTDFFSVDVRYAGERERAYQSDEGKGLVILVHGLESNSNSSLSTDLGQAYINQGFDFACINFRGCCGTPNDTINSYHLGFTDDLKYLLKTISDLWSKGDGYEDRPIYLSGFSLGTNVVIKCLGELGEDALSLYNVRGAAVGAAPFDNKLNNLRIDSPGFNKEVYGRNFLKSMKRKAKEKLYQQCDGDPNTDLFDYGRAMSAETIAEYENAYICKVYGFDDNIDYYERTSCKYFLPGVAVPLYIVNAEDDPFFDPSCFPIEEGVDGGGKAPIKMVRTKHGGHLGNLFHQRREGESRPQTSWMPTELARFVGHVHAIGQ</sequence>
<evidence type="ECO:0000259" key="5">
    <source>
        <dbReference type="Pfam" id="PF00561"/>
    </source>
</evidence>
<evidence type="ECO:0000313" key="7">
    <source>
        <dbReference type="Proteomes" id="UP000266841"/>
    </source>
</evidence>
<name>K0SIL3_THAOC</name>
<dbReference type="PANTHER" id="PTHR10794">
    <property type="entry name" value="ABHYDROLASE DOMAIN-CONTAINING PROTEIN"/>
    <property type="match status" value="1"/>
</dbReference>
<feature type="compositionally biased region" description="Low complexity" evidence="3">
    <location>
        <begin position="44"/>
        <end position="62"/>
    </location>
</feature>
<dbReference type="GO" id="GO:0047372">
    <property type="term" value="F:monoacylglycerol lipase activity"/>
    <property type="evidence" value="ECO:0007669"/>
    <property type="project" value="TreeGrafter"/>
</dbReference>
<dbReference type="Pfam" id="PF00561">
    <property type="entry name" value="Abhydrolase_1"/>
    <property type="match status" value="1"/>
</dbReference>
<dbReference type="PIRSF" id="PIRSF005211">
    <property type="entry name" value="Ab_hydro_YheT"/>
    <property type="match status" value="1"/>
</dbReference>
<keyword evidence="4" id="KW-0732">Signal</keyword>
<dbReference type="GO" id="GO:0034338">
    <property type="term" value="F:short-chain carboxylesterase activity"/>
    <property type="evidence" value="ECO:0007669"/>
    <property type="project" value="TreeGrafter"/>
</dbReference>
<evidence type="ECO:0000256" key="1">
    <source>
        <dbReference type="ARBA" id="ARBA00010884"/>
    </source>
</evidence>
<dbReference type="EMBL" id="AGNL01020627">
    <property type="protein sequence ID" value="EJK60866.1"/>
    <property type="molecule type" value="Genomic_DNA"/>
</dbReference>
<dbReference type="AlphaFoldDB" id="K0SIL3"/>
<accession>K0SIL3</accession>
<comment type="similarity">
    <text evidence="1">Belongs to the AB hydrolase superfamily. AB hydrolase 4 family.</text>
</comment>
<feature type="domain" description="AB hydrolase-1" evidence="5">
    <location>
        <begin position="175"/>
        <end position="403"/>
    </location>
</feature>
<dbReference type="eggNOG" id="KOG1838">
    <property type="taxonomic scope" value="Eukaryota"/>
</dbReference>
<proteinExistence type="inferred from homology"/>
<protein>
    <recommendedName>
        <fullName evidence="5">AB hydrolase-1 domain-containing protein</fullName>
    </recommendedName>
</protein>
<evidence type="ECO:0000313" key="6">
    <source>
        <dbReference type="EMBL" id="EJK60866.1"/>
    </source>
</evidence>
<dbReference type="InterPro" id="IPR000073">
    <property type="entry name" value="AB_hydrolase_1"/>
</dbReference>
<dbReference type="InterPro" id="IPR029058">
    <property type="entry name" value="AB_hydrolase_fold"/>
</dbReference>
<dbReference type="Gene3D" id="3.40.50.1820">
    <property type="entry name" value="alpha/beta hydrolase"/>
    <property type="match status" value="1"/>
</dbReference>
<dbReference type="OMA" id="HTMDIRE"/>
<evidence type="ECO:0000256" key="4">
    <source>
        <dbReference type="SAM" id="SignalP"/>
    </source>
</evidence>
<feature type="chain" id="PRO_5003841157" description="AB hydrolase-1 domain-containing protein" evidence="4">
    <location>
        <begin position="28"/>
        <end position="465"/>
    </location>
</feature>
<evidence type="ECO:0000256" key="3">
    <source>
        <dbReference type="SAM" id="MobiDB-lite"/>
    </source>
</evidence>
<feature type="region of interest" description="Disordered" evidence="3">
    <location>
        <begin position="33"/>
        <end position="66"/>
    </location>
</feature>
<feature type="active site" description="Charge relay system" evidence="2">
    <location>
        <position position="429"/>
    </location>
</feature>
<dbReference type="OrthoDB" id="247542at2759"/>
<dbReference type="SUPFAM" id="SSF53474">
    <property type="entry name" value="alpha/beta-Hydrolases"/>
    <property type="match status" value="1"/>
</dbReference>
<organism evidence="6 7">
    <name type="scientific">Thalassiosira oceanica</name>
    <name type="common">Marine diatom</name>
    <dbReference type="NCBI Taxonomy" id="159749"/>
    <lineage>
        <taxon>Eukaryota</taxon>
        <taxon>Sar</taxon>
        <taxon>Stramenopiles</taxon>
        <taxon>Ochrophyta</taxon>
        <taxon>Bacillariophyta</taxon>
        <taxon>Coscinodiscophyceae</taxon>
        <taxon>Thalassiosirophycidae</taxon>
        <taxon>Thalassiosirales</taxon>
        <taxon>Thalassiosiraceae</taxon>
        <taxon>Thalassiosira</taxon>
    </lineage>
</organism>
<feature type="signal peptide" evidence="4">
    <location>
        <begin position="1"/>
        <end position="27"/>
    </location>
</feature>
<dbReference type="InterPro" id="IPR012020">
    <property type="entry name" value="ABHD4"/>
</dbReference>
<dbReference type="PANTHER" id="PTHR10794:SF63">
    <property type="entry name" value="ALPHA_BETA HYDROLASE 1, ISOFORM A"/>
    <property type="match status" value="1"/>
</dbReference>
<dbReference type="Proteomes" id="UP000266841">
    <property type="component" value="Unassembled WGS sequence"/>
</dbReference>
<gene>
    <name evidence="6" type="ORF">THAOC_18720</name>
</gene>
<feature type="active site" description="Charge relay system" evidence="2">
    <location>
        <position position="260"/>
    </location>
</feature>
<keyword evidence="7" id="KW-1185">Reference proteome</keyword>
<comment type="caution">
    <text evidence="6">The sequence shown here is derived from an EMBL/GenBank/DDBJ whole genome shotgun (WGS) entry which is preliminary data.</text>
</comment>